<reference evidence="2 3" key="1">
    <citation type="submission" date="2019-12" db="EMBL/GenBank/DDBJ databases">
        <title>A genome sequence resource for the geographically widespread anthracnose pathogen Colletotrichum asianum.</title>
        <authorList>
            <person name="Meng Y."/>
        </authorList>
    </citation>
    <scope>NUCLEOTIDE SEQUENCE [LARGE SCALE GENOMIC DNA]</scope>
    <source>
        <strain evidence="2 3">ICMP 18580</strain>
    </source>
</reference>
<dbReference type="AlphaFoldDB" id="A0A8H3WJD6"/>
<evidence type="ECO:0000313" key="2">
    <source>
        <dbReference type="EMBL" id="KAF0329143.1"/>
    </source>
</evidence>
<dbReference type="EMBL" id="WOWK01000013">
    <property type="protein sequence ID" value="KAF0329143.1"/>
    <property type="molecule type" value="Genomic_DNA"/>
</dbReference>
<sequence>MKRHCGSRSPFGSSDVSVAHSSPPSFLARVAGESRYVRTAHRPASGPSTAGYLLPKTTVRSGTGASPLNSYRCPTFTPPPTGVPTRQLWPLCASHPPSHTRPLRSTLSLCVPKHTTSAVLRGYRCGGLPRIKCRAF</sequence>
<comment type="caution">
    <text evidence="2">The sequence shown here is derived from an EMBL/GenBank/DDBJ whole genome shotgun (WGS) entry which is preliminary data.</text>
</comment>
<organism evidence="2 3">
    <name type="scientific">Colletotrichum asianum</name>
    <dbReference type="NCBI Taxonomy" id="702518"/>
    <lineage>
        <taxon>Eukaryota</taxon>
        <taxon>Fungi</taxon>
        <taxon>Dikarya</taxon>
        <taxon>Ascomycota</taxon>
        <taxon>Pezizomycotina</taxon>
        <taxon>Sordariomycetes</taxon>
        <taxon>Hypocreomycetidae</taxon>
        <taxon>Glomerellales</taxon>
        <taxon>Glomerellaceae</taxon>
        <taxon>Colletotrichum</taxon>
        <taxon>Colletotrichum gloeosporioides species complex</taxon>
    </lineage>
</organism>
<accession>A0A8H3WJD6</accession>
<name>A0A8H3WJD6_9PEZI</name>
<feature type="compositionally biased region" description="Polar residues" evidence="1">
    <location>
        <begin position="10"/>
        <end position="22"/>
    </location>
</feature>
<feature type="region of interest" description="Disordered" evidence="1">
    <location>
        <begin position="38"/>
        <end position="73"/>
    </location>
</feature>
<keyword evidence="3" id="KW-1185">Reference proteome</keyword>
<evidence type="ECO:0000313" key="3">
    <source>
        <dbReference type="Proteomes" id="UP000434172"/>
    </source>
</evidence>
<protein>
    <submittedName>
        <fullName evidence="2">Uncharacterized protein</fullName>
    </submittedName>
</protein>
<feature type="compositionally biased region" description="Polar residues" evidence="1">
    <location>
        <begin position="58"/>
        <end position="69"/>
    </location>
</feature>
<gene>
    <name evidence="2" type="ORF">GQ607_003452</name>
</gene>
<proteinExistence type="predicted"/>
<evidence type="ECO:0000256" key="1">
    <source>
        <dbReference type="SAM" id="MobiDB-lite"/>
    </source>
</evidence>
<dbReference type="Proteomes" id="UP000434172">
    <property type="component" value="Unassembled WGS sequence"/>
</dbReference>
<feature type="region of interest" description="Disordered" evidence="1">
    <location>
        <begin position="1"/>
        <end position="22"/>
    </location>
</feature>